<sequence length="105" mass="12286">MAMKISLLLHLIFWLSLIFLIIFHVKSKTITIATTSPLRHHRPLTNRKTLASNFDFTPFLKHHHLHHHHHHHHDHNSPELSGSQIDPRYGVEKRLVPTGPNPLHH</sequence>
<proteinExistence type="inferred from homology"/>
<accession>A0AAP0H7F7</accession>
<evidence type="ECO:0000313" key="6">
    <source>
        <dbReference type="Proteomes" id="UP001408789"/>
    </source>
</evidence>
<dbReference type="InterPro" id="IPR039618">
    <property type="entry name" value="CLE9-13"/>
</dbReference>
<evidence type="ECO:0000313" key="5">
    <source>
        <dbReference type="EMBL" id="KAK9074472.1"/>
    </source>
</evidence>
<evidence type="ECO:0000256" key="1">
    <source>
        <dbReference type="ARBA" id="ARBA00005416"/>
    </source>
</evidence>
<comment type="caution">
    <text evidence="5">The sequence shown here is derived from an EMBL/GenBank/DDBJ whole genome shotgun (WGS) entry which is preliminary data.</text>
</comment>
<comment type="similarity">
    <text evidence="1">Belongs to the CLV3/ESR signal peptide family.</text>
</comment>
<name>A0AAP0H7F7_9ASTR</name>
<evidence type="ECO:0000256" key="4">
    <source>
        <dbReference type="ARBA" id="ARBA00023278"/>
    </source>
</evidence>
<keyword evidence="3" id="KW-0221">Differentiation</keyword>
<gene>
    <name evidence="5" type="ORF">SSX86_007070</name>
</gene>
<dbReference type="PANTHER" id="PTHR34359:SF28">
    <property type="entry name" value="CLAVATA3_ESR (CLE)-RELATED PROTEIN 12"/>
    <property type="match status" value="1"/>
</dbReference>
<keyword evidence="4" id="KW-0379">Hydroxylation</keyword>
<dbReference type="GO" id="GO:0030154">
    <property type="term" value="P:cell differentiation"/>
    <property type="evidence" value="ECO:0007669"/>
    <property type="project" value="UniProtKB-KW"/>
</dbReference>
<keyword evidence="2" id="KW-0217">Developmental protein</keyword>
<evidence type="ECO:0000256" key="3">
    <source>
        <dbReference type="ARBA" id="ARBA00022782"/>
    </source>
</evidence>
<dbReference type="EMBL" id="JBCNJP010000008">
    <property type="protein sequence ID" value="KAK9074472.1"/>
    <property type="molecule type" value="Genomic_DNA"/>
</dbReference>
<keyword evidence="6" id="KW-1185">Reference proteome</keyword>
<protein>
    <recommendedName>
        <fullName evidence="7">CLAVATA3/ESR (CLE)-related protein 13</fullName>
    </recommendedName>
</protein>
<dbReference type="AlphaFoldDB" id="A0AAP0H7F7"/>
<reference evidence="5 6" key="1">
    <citation type="submission" date="2024-04" db="EMBL/GenBank/DDBJ databases">
        <title>The reference genome of an endangered Asteraceae, Deinandra increscens subsp. villosa, native to the Central Coast of California.</title>
        <authorList>
            <person name="Guilliams M."/>
            <person name="Hasenstab-Lehman K."/>
            <person name="Meyer R."/>
            <person name="Mcevoy S."/>
        </authorList>
    </citation>
    <scope>NUCLEOTIDE SEQUENCE [LARGE SCALE GENOMIC DNA]</scope>
    <source>
        <tissue evidence="5">Leaf</tissue>
    </source>
</reference>
<organism evidence="5 6">
    <name type="scientific">Deinandra increscens subsp. villosa</name>
    <dbReference type="NCBI Taxonomy" id="3103831"/>
    <lineage>
        <taxon>Eukaryota</taxon>
        <taxon>Viridiplantae</taxon>
        <taxon>Streptophyta</taxon>
        <taxon>Embryophyta</taxon>
        <taxon>Tracheophyta</taxon>
        <taxon>Spermatophyta</taxon>
        <taxon>Magnoliopsida</taxon>
        <taxon>eudicotyledons</taxon>
        <taxon>Gunneridae</taxon>
        <taxon>Pentapetalae</taxon>
        <taxon>asterids</taxon>
        <taxon>campanulids</taxon>
        <taxon>Asterales</taxon>
        <taxon>Asteraceae</taxon>
        <taxon>Asteroideae</taxon>
        <taxon>Heliantheae alliance</taxon>
        <taxon>Madieae</taxon>
        <taxon>Madiinae</taxon>
        <taxon>Deinandra</taxon>
    </lineage>
</organism>
<evidence type="ECO:0008006" key="7">
    <source>
        <dbReference type="Google" id="ProtNLM"/>
    </source>
</evidence>
<evidence type="ECO:0000256" key="2">
    <source>
        <dbReference type="ARBA" id="ARBA00022473"/>
    </source>
</evidence>
<dbReference type="Proteomes" id="UP001408789">
    <property type="component" value="Unassembled WGS sequence"/>
</dbReference>
<dbReference type="PANTHER" id="PTHR34359">
    <property type="entry name" value="CLAVATA3/ESR (CLE)-RELATED PROTEIN 10"/>
    <property type="match status" value="1"/>
</dbReference>